<evidence type="ECO:0000313" key="8">
    <source>
        <dbReference type="Proteomes" id="UP001501570"/>
    </source>
</evidence>
<reference evidence="8" key="1">
    <citation type="journal article" date="2019" name="Int. J. Syst. Evol. Microbiol.">
        <title>The Global Catalogue of Microorganisms (GCM) 10K type strain sequencing project: providing services to taxonomists for standard genome sequencing and annotation.</title>
        <authorList>
            <consortium name="The Broad Institute Genomics Platform"/>
            <consortium name="The Broad Institute Genome Sequencing Center for Infectious Disease"/>
            <person name="Wu L."/>
            <person name="Ma J."/>
        </authorList>
    </citation>
    <scope>NUCLEOTIDE SEQUENCE [LARGE SCALE GENOMIC DNA]</scope>
    <source>
        <strain evidence="8">JCM 18304</strain>
    </source>
</reference>
<evidence type="ECO:0000313" key="7">
    <source>
        <dbReference type="EMBL" id="GAA5194920.1"/>
    </source>
</evidence>
<dbReference type="Pfam" id="PF00701">
    <property type="entry name" value="DHDPS"/>
    <property type="match status" value="1"/>
</dbReference>
<comment type="pathway">
    <text evidence="2 5">Carbohydrate acid metabolism; D-glucarate degradation; 2,5-dioxopentanoate from D-glucarate: step 2/2.</text>
</comment>
<evidence type="ECO:0000256" key="4">
    <source>
        <dbReference type="ARBA" id="ARBA00023239"/>
    </source>
</evidence>
<sequence>MTVNDSTSRLAGRLDGLLFFPVTAFDGAGGVDLDAYRRHLSGRLAVTRPAAVFACCGTGEFFSLGLEEYERCVRAAVAEAAGRVPVVAGIGYGTALATQFATAAAAAGADGLLVMPPYLVEGSQAGLREHYRRLADAVDLELIVYQRDNAVFTPDTVAELAAHPRIVGFKDGRGDLDLMRRIVGAVRERHGEGALLYFNGMPTAEMTSQAYRAVGVPGYSSAVYCFAPDLAMAFYRAYRSGDEVTVDRLLDGFWRPYVELRRLGQGYAVSLVKAGVRLDGVDVGPVRAPLSEPEPEHVRRLAELIERGRELIR</sequence>
<dbReference type="SUPFAM" id="SSF51569">
    <property type="entry name" value="Aldolase"/>
    <property type="match status" value="1"/>
</dbReference>
<evidence type="ECO:0000256" key="3">
    <source>
        <dbReference type="ARBA" id="ARBA00007592"/>
    </source>
</evidence>
<evidence type="ECO:0000256" key="2">
    <source>
        <dbReference type="ARBA" id="ARBA00004983"/>
    </source>
</evidence>
<dbReference type="InterPro" id="IPR013785">
    <property type="entry name" value="Aldolase_TIM"/>
</dbReference>
<name>A0ABP9SGR2_9ACTN</name>
<dbReference type="Proteomes" id="UP001501570">
    <property type="component" value="Unassembled WGS sequence"/>
</dbReference>
<dbReference type="EMBL" id="BAABJQ010000022">
    <property type="protein sequence ID" value="GAA5194920.1"/>
    <property type="molecule type" value="Genomic_DNA"/>
</dbReference>
<dbReference type="RefSeq" id="WP_345635333.1">
    <property type="nucleotide sequence ID" value="NZ_BAABJQ010000022.1"/>
</dbReference>
<accession>A0ABP9SGR2</accession>
<dbReference type="PIRSF" id="PIRSF001365">
    <property type="entry name" value="DHDPS"/>
    <property type="match status" value="1"/>
</dbReference>
<dbReference type="HAMAP" id="MF_00694">
    <property type="entry name" value="KDGDH"/>
    <property type="match status" value="1"/>
</dbReference>
<dbReference type="PANTHER" id="PTHR12128:SF19">
    <property type="entry name" value="5-DEHYDRO-4-DEOXYGLUCARATE DEHYDRATASE 2-RELATED"/>
    <property type="match status" value="1"/>
</dbReference>
<dbReference type="InterPro" id="IPR017655">
    <property type="entry name" value="Dehydro-deoxyglucarate_dehyd"/>
</dbReference>
<keyword evidence="4 5" id="KW-0456">Lyase</keyword>
<dbReference type="Gene3D" id="3.20.20.70">
    <property type="entry name" value="Aldolase class I"/>
    <property type="match status" value="1"/>
</dbReference>
<comment type="catalytic activity">
    <reaction evidence="1 5">
        <text>5-dehydro-4-deoxy-D-glucarate + H(+) = 2,5-dioxopentanoate + CO2 + H2O</text>
        <dbReference type="Rhea" id="RHEA:24608"/>
        <dbReference type="ChEBI" id="CHEBI:15377"/>
        <dbReference type="ChEBI" id="CHEBI:15378"/>
        <dbReference type="ChEBI" id="CHEBI:16526"/>
        <dbReference type="ChEBI" id="CHEBI:42819"/>
        <dbReference type="ChEBI" id="CHEBI:58136"/>
        <dbReference type="EC" id="4.2.1.41"/>
    </reaction>
</comment>
<dbReference type="NCBIfam" id="NF002958">
    <property type="entry name" value="PRK03620.1"/>
    <property type="match status" value="1"/>
</dbReference>
<organism evidence="7 8">
    <name type="scientific">Rugosimonospora acidiphila</name>
    <dbReference type="NCBI Taxonomy" id="556531"/>
    <lineage>
        <taxon>Bacteria</taxon>
        <taxon>Bacillati</taxon>
        <taxon>Actinomycetota</taxon>
        <taxon>Actinomycetes</taxon>
        <taxon>Micromonosporales</taxon>
        <taxon>Micromonosporaceae</taxon>
        <taxon>Rugosimonospora</taxon>
    </lineage>
</organism>
<comment type="caution">
    <text evidence="7">The sequence shown here is derived from an EMBL/GenBank/DDBJ whole genome shotgun (WGS) entry which is preliminary data.</text>
</comment>
<comment type="similarity">
    <text evidence="3 5 6">Belongs to the DapA family.</text>
</comment>
<proteinExistence type="inferred from homology"/>
<evidence type="ECO:0000256" key="6">
    <source>
        <dbReference type="PIRNR" id="PIRNR001365"/>
    </source>
</evidence>
<dbReference type="SMART" id="SM01130">
    <property type="entry name" value="DHDPS"/>
    <property type="match status" value="1"/>
</dbReference>
<evidence type="ECO:0000256" key="5">
    <source>
        <dbReference type="HAMAP-Rule" id="MF_00694"/>
    </source>
</evidence>
<dbReference type="EC" id="4.2.1.41" evidence="5"/>
<gene>
    <name evidence="7" type="ORF">GCM10023322_60460</name>
</gene>
<dbReference type="InterPro" id="IPR002220">
    <property type="entry name" value="DapA-like"/>
</dbReference>
<dbReference type="PANTHER" id="PTHR12128">
    <property type="entry name" value="DIHYDRODIPICOLINATE SYNTHASE"/>
    <property type="match status" value="1"/>
</dbReference>
<evidence type="ECO:0000256" key="1">
    <source>
        <dbReference type="ARBA" id="ARBA00001446"/>
    </source>
</evidence>
<keyword evidence="8" id="KW-1185">Reference proteome</keyword>
<protein>
    <recommendedName>
        <fullName evidence="5">Probable 5-dehydro-4-deoxyglucarate dehydratase</fullName>
        <ecNumber evidence="5">4.2.1.41</ecNumber>
    </recommendedName>
    <alternativeName>
        <fullName evidence="5">5-keto-4-deoxy-glucarate dehydratase</fullName>
        <shortName evidence="5">KDGDH</shortName>
    </alternativeName>
</protein>